<evidence type="ECO:0000256" key="2">
    <source>
        <dbReference type="SAM" id="SignalP"/>
    </source>
</evidence>
<feature type="signal peptide" evidence="2">
    <location>
        <begin position="1"/>
        <end position="27"/>
    </location>
</feature>
<evidence type="ECO:0000313" key="5">
    <source>
        <dbReference type="Proteomes" id="UP001205740"/>
    </source>
</evidence>
<dbReference type="Pfam" id="PF04069">
    <property type="entry name" value="OpuAC"/>
    <property type="match status" value="1"/>
</dbReference>
<dbReference type="Gene3D" id="3.40.190.120">
    <property type="entry name" value="Osmoprotection protein (prox), domain 2"/>
    <property type="match status" value="1"/>
</dbReference>
<dbReference type="EMBL" id="JAMTCG010000009">
    <property type="protein sequence ID" value="MCP2162926.1"/>
    <property type="molecule type" value="Genomic_DNA"/>
</dbReference>
<feature type="region of interest" description="Disordered" evidence="1">
    <location>
        <begin position="226"/>
        <end position="251"/>
    </location>
</feature>
<dbReference type="SUPFAM" id="SSF53850">
    <property type="entry name" value="Periplasmic binding protein-like II"/>
    <property type="match status" value="1"/>
</dbReference>
<dbReference type="Gene3D" id="3.40.190.10">
    <property type="entry name" value="Periplasmic binding protein-like II"/>
    <property type="match status" value="1"/>
</dbReference>
<dbReference type="RefSeq" id="WP_253656496.1">
    <property type="nucleotide sequence ID" value="NZ_BAAAOE010000003.1"/>
</dbReference>
<gene>
    <name evidence="4" type="ORF">LX12_004138</name>
</gene>
<keyword evidence="2" id="KW-0732">Signal</keyword>
<evidence type="ECO:0000313" key="4">
    <source>
        <dbReference type="EMBL" id="MCP2162926.1"/>
    </source>
</evidence>
<evidence type="ECO:0000259" key="3">
    <source>
        <dbReference type="Pfam" id="PF04069"/>
    </source>
</evidence>
<accession>A0ABT1H6Y4</accession>
<name>A0ABT1H6Y4_9NOCA</name>
<evidence type="ECO:0000256" key="1">
    <source>
        <dbReference type="SAM" id="MobiDB-lite"/>
    </source>
</evidence>
<feature type="chain" id="PRO_5046349370" evidence="2">
    <location>
        <begin position="28"/>
        <end position="315"/>
    </location>
</feature>
<dbReference type="InterPro" id="IPR007210">
    <property type="entry name" value="ABC_Gly_betaine_transp_sub-bd"/>
</dbReference>
<sequence>MIPPSPRRAALVVGVVALLLAVTACSASTTPDRSAVVVGATPGVPAAVVADIYRQVLRSAGATVADDTTVGDYGQLLDGVDGGRVSMFGAFDGDLLSRLAPSSTATSPDDVYTDLNRALPQGVSVGDPTIVSDQVQVVVTASLASSSGADALSECARLPAGLPLVGDRDLDAVTASALAAAGCRFAPYRRLDSVDAVLAEVRGGRAAGVVSPLSAAGTAADLTSLTPAAAQAQDSDSGPTPTSTAPATPDPTAIRAQILVPVYSSGALTRDQVRTMNKVAGELTTADLATMAQEVSQRRATRSAVVGGWLAEHGF</sequence>
<dbReference type="Proteomes" id="UP001205740">
    <property type="component" value="Unassembled WGS sequence"/>
</dbReference>
<feature type="compositionally biased region" description="Low complexity" evidence="1">
    <location>
        <begin position="234"/>
        <end position="251"/>
    </location>
</feature>
<feature type="domain" description="ABC-type glycine betaine transport system substrate-binding" evidence="3">
    <location>
        <begin position="36"/>
        <end position="159"/>
    </location>
</feature>
<organism evidence="4 5">
    <name type="scientific">Williamsia serinedens</name>
    <dbReference type="NCBI Taxonomy" id="391736"/>
    <lineage>
        <taxon>Bacteria</taxon>
        <taxon>Bacillati</taxon>
        <taxon>Actinomycetota</taxon>
        <taxon>Actinomycetes</taxon>
        <taxon>Mycobacteriales</taxon>
        <taxon>Nocardiaceae</taxon>
        <taxon>Williamsia</taxon>
    </lineage>
</organism>
<keyword evidence="5" id="KW-1185">Reference proteome</keyword>
<reference evidence="4 5" key="1">
    <citation type="submission" date="2022-06" db="EMBL/GenBank/DDBJ databases">
        <title>Genomic Encyclopedia of Archaeal and Bacterial Type Strains, Phase II (KMG-II): from individual species to whole genera.</title>
        <authorList>
            <person name="Goeker M."/>
        </authorList>
    </citation>
    <scope>NUCLEOTIDE SEQUENCE [LARGE SCALE GENOMIC DNA]</scope>
    <source>
        <strain evidence="4 5">DSM 45037</strain>
    </source>
</reference>
<dbReference type="PROSITE" id="PS51257">
    <property type="entry name" value="PROKAR_LIPOPROTEIN"/>
    <property type="match status" value="1"/>
</dbReference>
<comment type="caution">
    <text evidence="4">The sequence shown here is derived from an EMBL/GenBank/DDBJ whole genome shotgun (WGS) entry which is preliminary data.</text>
</comment>
<proteinExistence type="predicted"/>
<protein>
    <submittedName>
        <fullName evidence="4">Osmoprotectant transport system substrate-binding protein</fullName>
    </submittedName>
</protein>